<dbReference type="EMBL" id="CP031124">
    <property type="protein sequence ID" value="AXF85847.1"/>
    <property type="molecule type" value="Genomic_DNA"/>
</dbReference>
<dbReference type="KEGG" id="hyf:DTO96_101587"/>
<protein>
    <submittedName>
        <fullName evidence="2">Uncharacterized protein</fullName>
    </submittedName>
</protein>
<evidence type="ECO:0000313" key="2">
    <source>
        <dbReference type="EMBL" id="AXF85847.1"/>
    </source>
</evidence>
<reference evidence="3" key="1">
    <citation type="submission" date="2018-07" db="EMBL/GenBank/DDBJ databases">
        <authorList>
            <person name="Kim H."/>
        </authorList>
    </citation>
    <scope>NUCLEOTIDE SEQUENCE [LARGE SCALE GENOMIC DNA]</scope>
    <source>
        <strain evidence="3">F02</strain>
    </source>
</reference>
<name>A0A345DBV9_9BURK</name>
<organism evidence="2 3">
    <name type="scientific">Ephemeroptericola cinctiostellae</name>
    <dbReference type="NCBI Taxonomy" id="2268024"/>
    <lineage>
        <taxon>Bacteria</taxon>
        <taxon>Pseudomonadati</taxon>
        <taxon>Pseudomonadota</taxon>
        <taxon>Betaproteobacteria</taxon>
        <taxon>Burkholderiales</taxon>
        <taxon>Burkholderiaceae</taxon>
        <taxon>Ephemeroptericola</taxon>
    </lineage>
</organism>
<feature type="chain" id="PRO_5016608690" evidence="1">
    <location>
        <begin position="22"/>
        <end position="101"/>
    </location>
</feature>
<gene>
    <name evidence="2" type="ORF">DTO96_101587</name>
</gene>
<keyword evidence="3" id="KW-1185">Reference proteome</keyword>
<dbReference type="PROSITE" id="PS51257">
    <property type="entry name" value="PROKAR_LIPOPROTEIN"/>
    <property type="match status" value="1"/>
</dbReference>
<evidence type="ECO:0000313" key="3">
    <source>
        <dbReference type="Proteomes" id="UP000252182"/>
    </source>
</evidence>
<evidence type="ECO:0000256" key="1">
    <source>
        <dbReference type="SAM" id="SignalP"/>
    </source>
</evidence>
<dbReference type="Proteomes" id="UP000252182">
    <property type="component" value="Chromosome"/>
</dbReference>
<sequence>MMNFKPALFAASILISSLACANDETPATVGLKLSSGPQLFFDVANKVSDKQGNSNSFVGIKGEIPLTEQGRALQRFKEHLNQRSSVQVYGQVELGYQHRSD</sequence>
<proteinExistence type="predicted"/>
<dbReference type="OrthoDB" id="9922186at2"/>
<accession>A0A345DBV9</accession>
<feature type="signal peptide" evidence="1">
    <location>
        <begin position="1"/>
        <end position="21"/>
    </location>
</feature>
<keyword evidence="1" id="KW-0732">Signal</keyword>
<dbReference type="AlphaFoldDB" id="A0A345DBV9"/>
<dbReference type="RefSeq" id="WP_114562998.1">
    <property type="nucleotide sequence ID" value="NZ_CP031124.1"/>
</dbReference>